<keyword evidence="1 3" id="KW-0547">Nucleotide-binding</keyword>
<feature type="region of interest" description="Disordered" evidence="5">
    <location>
        <begin position="1"/>
        <end position="34"/>
    </location>
</feature>
<evidence type="ECO:0000256" key="3">
    <source>
        <dbReference type="PROSITE-ProRule" id="PRU10141"/>
    </source>
</evidence>
<evidence type="ECO:0000313" key="7">
    <source>
        <dbReference type="EMBL" id="KAG8569644.1"/>
    </source>
</evidence>
<dbReference type="GO" id="GO:0004674">
    <property type="term" value="F:protein serine/threonine kinase activity"/>
    <property type="evidence" value="ECO:0007669"/>
    <property type="project" value="UniProtKB-KW"/>
</dbReference>
<dbReference type="Pfam" id="PF00069">
    <property type="entry name" value="Pkinase"/>
    <property type="match status" value="1"/>
</dbReference>
<dbReference type="PROSITE" id="PS00108">
    <property type="entry name" value="PROTEIN_KINASE_ST"/>
    <property type="match status" value="1"/>
</dbReference>
<dbReference type="SUPFAM" id="SSF56112">
    <property type="entry name" value="Protein kinase-like (PK-like)"/>
    <property type="match status" value="1"/>
</dbReference>
<evidence type="ECO:0000259" key="6">
    <source>
        <dbReference type="PROSITE" id="PS50011"/>
    </source>
</evidence>
<feature type="binding site" evidence="3">
    <location>
        <position position="130"/>
    </location>
    <ligand>
        <name>ATP</name>
        <dbReference type="ChEBI" id="CHEBI:30616"/>
    </ligand>
</feature>
<dbReference type="SMART" id="SM00220">
    <property type="entry name" value="S_TKc"/>
    <property type="match status" value="1"/>
</dbReference>
<dbReference type="GO" id="GO:0005524">
    <property type="term" value="F:ATP binding"/>
    <property type="evidence" value="ECO:0007669"/>
    <property type="project" value="UniProtKB-UniRule"/>
</dbReference>
<dbReference type="InterPro" id="IPR011009">
    <property type="entry name" value="Kinase-like_dom_sf"/>
</dbReference>
<reference evidence="7" key="1">
    <citation type="thesis" date="2020" institute="ProQuest LLC" country="789 East Eisenhower Parkway, Ann Arbor, MI, USA">
        <title>Comparative Genomics and Chromosome Evolution.</title>
        <authorList>
            <person name="Mudd A.B."/>
        </authorList>
    </citation>
    <scope>NUCLEOTIDE SEQUENCE</scope>
    <source>
        <strain evidence="7">237g6f4</strain>
        <tissue evidence="7">Blood</tissue>
    </source>
</reference>
<dbReference type="PANTHER" id="PTHR24359">
    <property type="entry name" value="SERINE/THREONINE-PROTEIN KINASE SBK1"/>
    <property type="match status" value="1"/>
</dbReference>
<dbReference type="PROSITE" id="PS00107">
    <property type="entry name" value="PROTEIN_KINASE_ATP"/>
    <property type="match status" value="1"/>
</dbReference>
<dbReference type="PROSITE" id="PS50011">
    <property type="entry name" value="PROTEIN_KINASE_DOM"/>
    <property type="match status" value="1"/>
</dbReference>
<dbReference type="Proteomes" id="UP000824782">
    <property type="component" value="Unassembled WGS sequence"/>
</dbReference>
<dbReference type="PANTHER" id="PTHR24359:SF39">
    <property type="entry name" value="PROTEIN KINASE DOMAIN-CONTAINING PROTEIN"/>
    <property type="match status" value="1"/>
</dbReference>
<dbReference type="InterPro" id="IPR000719">
    <property type="entry name" value="Prot_kinase_dom"/>
</dbReference>
<evidence type="ECO:0000256" key="2">
    <source>
        <dbReference type="ARBA" id="ARBA00022840"/>
    </source>
</evidence>
<keyword evidence="8" id="KW-1185">Reference proteome</keyword>
<evidence type="ECO:0000256" key="1">
    <source>
        <dbReference type="ARBA" id="ARBA00022741"/>
    </source>
</evidence>
<name>A0AAV7BAS0_ENGPU</name>
<keyword evidence="4" id="KW-0418">Kinase</keyword>
<dbReference type="InterPro" id="IPR008271">
    <property type="entry name" value="Ser/Thr_kinase_AS"/>
</dbReference>
<accession>A0AAV7BAS0</accession>
<dbReference type="InterPro" id="IPR017441">
    <property type="entry name" value="Protein_kinase_ATP_BS"/>
</dbReference>
<evidence type="ECO:0000256" key="4">
    <source>
        <dbReference type="RuleBase" id="RU000304"/>
    </source>
</evidence>
<sequence length="379" mass="42958">MEAGTADFAREAESSQTFPLAGATAGGNEVSPGSHLDVQMSMQLSVLACRSVDKTNLSKYKTPSQDQNIDEMDENENEEILKGMMNLMSRRMPYIKLKDQYNVLKRLGSGTYGSVVLAEHKLQGKVMALKLMKKKTTKKENFLMEYCVSLCLSSHPNIIKTLPVAFETDRYFLFAQEQAIGDLHSIIVPQDGLPDIIVKRCAMQLAEALDFMHSKALVHRDVKLDNILIFDQDCHHIKLADFGLTRLEGFHISPLKGTVPYSPPELCTLEETDTLELDSSLDIWAFGILLFCISTGYFPWETAICQDSDYEKFVVWQTTGNYQKIPSEWKQFTWRALDMFQKLLAINAMTRSPAIEVQKYLSDPWKINSLKDNSNLQDN</sequence>
<feature type="domain" description="Protein kinase" evidence="6">
    <location>
        <begin position="101"/>
        <end position="366"/>
    </location>
</feature>
<gene>
    <name evidence="7" type="ORF">GDO81_014502</name>
</gene>
<evidence type="ECO:0000256" key="5">
    <source>
        <dbReference type="SAM" id="MobiDB-lite"/>
    </source>
</evidence>
<keyword evidence="2 3" id="KW-0067">ATP-binding</keyword>
<dbReference type="Gene3D" id="1.10.510.10">
    <property type="entry name" value="Transferase(Phosphotransferase) domain 1"/>
    <property type="match status" value="1"/>
</dbReference>
<comment type="similarity">
    <text evidence="4">Belongs to the protein kinase superfamily.</text>
</comment>
<proteinExistence type="inferred from homology"/>
<protein>
    <recommendedName>
        <fullName evidence="6">Protein kinase domain-containing protein</fullName>
    </recommendedName>
</protein>
<keyword evidence="4" id="KW-0808">Transferase</keyword>
<keyword evidence="4" id="KW-0723">Serine/threonine-protein kinase</keyword>
<comment type="caution">
    <text evidence="7">The sequence shown here is derived from an EMBL/GenBank/DDBJ whole genome shotgun (WGS) entry which is preliminary data.</text>
</comment>
<organism evidence="7 8">
    <name type="scientific">Engystomops pustulosus</name>
    <name type="common">Tungara frog</name>
    <name type="synonym">Physalaemus pustulosus</name>
    <dbReference type="NCBI Taxonomy" id="76066"/>
    <lineage>
        <taxon>Eukaryota</taxon>
        <taxon>Metazoa</taxon>
        <taxon>Chordata</taxon>
        <taxon>Craniata</taxon>
        <taxon>Vertebrata</taxon>
        <taxon>Euteleostomi</taxon>
        <taxon>Amphibia</taxon>
        <taxon>Batrachia</taxon>
        <taxon>Anura</taxon>
        <taxon>Neobatrachia</taxon>
        <taxon>Hyloidea</taxon>
        <taxon>Leptodactylidae</taxon>
        <taxon>Leiuperinae</taxon>
        <taxon>Engystomops</taxon>
    </lineage>
</organism>
<dbReference type="AlphaFoldDB" id="A0AAV7BAS0"/>
<dbReference type="EMBL" id="WNYA01000006">
    <property type="protein sequence ID" value="KAG8569644.1"/>
    <property type="molecule type" value="Genomic_DNA"/>
</dbReference>
<evidence type="ECO:0000313" key="8">
    <source>
        <dbReference type="Proteomes" id="UP000824782"/>
    </source>
</evidence>